<dbReference type="PRINTS" id="PR00813">
    <property type="entry name" value="BCTERIALGSPG"/>
</dbReference>
<organism evidence="7 8">
    <name type="scientific">Candidatus Falkowbacteria bacterium CG1_02_41_21</name>
    <dbReference type="NCBI Taxonomy" id="1805147"/>
    <lineage>
        <taxon>Bacteria</taxon>
        <taxon>Candidatus Falkowiibacteriota</taxon>
    </lineage>
</organism>
<dbReference type="InterPro" id="IPR045584">
    <property type="entry name" value="Pilin-like"/>
</dbReference>
<dbReference type="SUPFAM" id="SSF54523">
    <property type="entry name" value="Pili subunits"/>
    <property type="match status" value="1"/>
</dbReference>
<dbReference type="InterPro" id="IPR012902">
    <property type="entry name" value="N_methyl_site"/>
</dbReference>
<dbReference type="GO" id="GO:0015627">
    <property type="term" value="C:type II protein secretion system complex"/>
    <property type="evidence" value="ECO:0007669"/>
    <property type="project" value="InterPro"/>
</dbReference>
<keyword evidence="4 6" id="KW-1133">Transmembrane helix</keyword>
<dbReference type="AlphaFoldDB" id="A0A1J4T8V1"/>
<name>A0A1J4T8V1_9BACT</name>
<evidence type="ECO:0000256" key="5">
    <source>
        <dbReference type="ARBA" id="ARBA00023136"/>
    </source>
</evidence>
<evidence type="ECO:0000256" key="2">
    <source>
        <dbReference type="ARBA" id="ARBA00022481"/>
    </source>
</evidence>
<proteinExistence type="predicted"/>
<keyword evidence="3 6" id="KW-0812">Transmembrane</keyword>
<dbReference type="GO" id="GO:0016020">
    <property type="term" value="C:membrane"/>
    <property type="evidence" value="ECO:0007669"/>
    <property type="project" value="UniProtKB-SubCell"/>
</dbReference>
<evidence type="ECO:0000256" key="6">
    <source>
        <dbReference type="SAM" id="Phobius"/>
    </source>
</evidence>
<dbReference type="EMBL" id="MNUV01000045">
    <property type="protein sequence ID" value="OIO07253.1"/>
    <property type="molecule type" value="Genomic_DNA"/>
</dbReference>
<dbReference type="Pfam" id="PF07963">
    <property type="entry name" value="N_methyl"/>
    <property type="match status" value="1"/>
</dbReference>
<dbReference type="InterPro" id="IPR000983">
    <property type="entry name" value="Bac_GSPG_pilin"/>
</dbReference>
<dbReference type="Gene3D" id="3.30.700.10">
    <property type="entry name" value="Glycoprotein, Type 4 Pilin"/>
    <property type="match status" value="1"/>
</dbReference>
<comment type="caution">
    <text evidence="7">The sequence shown here is derived from an EMBL/GenBank/DDBJ whole genome shotgun (WGS) entry which is preliminary data.</text>
</comment>
<comment type="subcellular location">
    <subcellularLocation>
        <location evidence="1">Membrane</location>
        <topology evidence="1">Single-pass membrane protein</topology>
    </subcellularLocation>
</comment>
<accession>A0A1J4T8V1</accession>
<evidence type="ECO:0000313" key="7">
    <source>
        <dbReference type="EMBL" id="OIO07253.1"/>
    </source>
</evidence>
<evidence type="ECO:0000256" key="1">
    <source>
        <dbReference type="ARBA" id="ARBA00004167"/>
    </source>
</evidence>
<feature type="non-terminal residue" evidence="7">
    <location>
        <position position="135"/>
    </location>
</feature>
<keyword evidence="5 6" id="KW-0472">Membrane</keyword>
<dbReference type="PANTHER" id="PTHR30093">
    <property type="entry name" value="GENERAL SECRETION PATHWAY PROTEIN G"/>
    <property type="match status" value="1"/>
</dbReference>
<sequence length="135" mass="14517">MRLKIQGGALKGSKKSAFTLIELLVVIAIIGILATVSIISLSNARAKSRDAKRAGDMKQVQTALELFFNDNNRYPTATEWNTGQIYSTSSAGTSTYMQVIPSAPSPADGSCASNQNSFYYDQTENGGSYTISFCL</sequence>
<dbReference type="Proteomes" id="UP000182860">
    <property type="component" value="Unassembled WGS sequence"/>
</dbReference>
<gene>
    <name evidence="7" type="ORF">AUJ35_02350</name>
</gene>
<evidence type="ECO:0000256" key="4">
    <source>
        <dbReference type="ARBA" id="ARBA00022989"/>
    </source>
</evidence>
<feature type="transmembrane region" description="Helical" evidence="6">
    <location>
        <begin position="20"/>
        <end position="41"/>
    </location>
</feature>
<keyword evidence="2" id="KW-0488">Methylation</keyword>
<reference evidence="7 8" key="1">
    <citation type="journal article" date="2016" name="Environ. Microbiol.">
        <title>Genomic resolution of a cold subsurface aquifer community provides metabolic insights for novel microbes adapted to high CO concentrations.</title>
        <authorList>
            <person name="Probst A.J."/>
            <person name="Castelle C.J."/>
            <person name="Singh A."/>
            <person name="Brown C.T."/>
            <person name="Anantharaman K."/>
            <person name="Sharon I."/>
            <person name="Hug L.A."/>
            <person name="Burstein D."/>
            <person name="Emerson J.B."/>
            <person name="Thomas B.C."/>
            <person name="Banfield J.F."/>
        </authorList>
    </citation>
    <scope>NUCLEOTIDE SEQUENCE [LARGE SCALE GENOMIC DNA]</scope>
    <source>
        <strain evidence="7">CG1_02_41_21</strain>
    </source>
</reference>
<dbReference type="PANTHER" id="PTHR30093:SF44">
    <property type="entry name" value="TYPE II SECRETION SYSTEM CORE PROTEIN G"/>
    <property type="match status" value="1"/>
</dbReference>
<protein>
    <recommendedName>
        <fullName evidence="9">Type II secretion system protein GspG C-terminal domain-containing protein</fullName>
    </recommendedName>
</protein>
<evidence type="ECO:0008006" key="9">
    <source>
        <dbReference type="Google" id="ProtNLM"/>
    </source>
</evidence>
<dbReference type="NCBIfam" id="TIGR02532">
    <property type="entry name" value="IV_pilin_GFxxxE"/>
    <property type="match status" value="1"/>
</dbReference>
<dbReference type="GO" id="GO:0015628">
    <property type="term" value="P:protein secretion by the type II secretion system"/>
    <property type="evidence" value="ECO:0007669"/>
    <property type="project" value="InterPro"/>
</dbReference>
<evidence type="ECO:0000313" key="8">
    <source>
        <dbReference type="Proteomes" id="UP000182860"/>
    </source>
</evidence>
<evidence type="ECO:0000256" key="3">
    <source>
        <dbReference type="ARBA" id="ARBA00022692"/>
    </source>
</evidence>